<name>A0ABR4A5K1_9LECA</name>
<organism evidence="2 3">
    <name type="scientific">Stereocaulon virgatum</name>
    <dbReference type="NCBI Taxonomy" id="373712"/>
    <lineage>
        <taxon>Eukaryota</taxon>
        <taxon>Fungi</taxon>
        <taxon>Dikarya</taxon>
        <taxon>Ascomycota</taxon>
        <taxon>Pezizomycotina</taxon>
        <taxon>Lecanoromycetes</taxon>
        <taxon>OSLEUM clade</taxon>
        <taxon>Lecanoromycetidae</taxon>
        <taxon>Lecanorales</taxon>
        <taxon>Lecanorineae</taxon>
        <taxon>Stereocaulaceae</taxon>
        <taxon>Stereocaulon</taxon>
    </lineage>
</organism>
<proteinExistence type="predicted"/>
<feature type="region of interest" description="Disordered" evidence="1">
    <location>
        <begin position="588"/>
        <end position="618"/>
    </location>
</feature>
<evidence type="ECO:0000313" key="2">
    <source>
        <dbReference type="EMBL" id="KAL2040764.1"/>
    </source>
</evidence>
<evidence type="ECO:0000256" key="1">
    <source>
        <dbReference type="SAM" id="MobiDB-lite"/>
    </source>
</evidence>
<dbReference type="EMBL" id="JBEFKJ010000020">
    <property type="protein sequence ID" value="KAL2040764.1"/>
    <property type="molecule type" value="Genomic_DNA"/>
</dbReference>
<feature type="compositionally biased region" description="Basic and acidic residues" evidence="1">
    <location>
        <begin position="606"/>
        <end position="618"/>
    </location>
</feature>
<keyword evidence="3" id="KW-1185">Reference proteome</keyword>
<gene>
    <name evidence="2" type="ORF">N7G274_006743</name>
</gene>
<feature type="region of interest" description="Disordered" evidence="1">
    <location>
        <begin position="39"/>
        <end position="84"/>
    </location>
</feature>
<feature type="region of interest" description="Disordered" evidence="1">
    <location>
        <begin position="187"/>
        <end position="210"/>
    </location>
</feature>
<feature type="compositionally biased region" description="Basic and acidic residues" evidence="1">
    <location>
        <begin position="194"/>
        <end position="210"/>
    </location>
</feature>
<sequence length="618" mass="70220">MGRLHVPKAPKKQSNYLYKSRVIAGAVLSSLFPSRKLVPVSSRRVSSMGPRDSRGSADTNGNGHGHSAGKGKAARTISRISSNDSLRDLTPEAVDKGMAAMHEMCRILSFAQTYHNEIDVVEKIHGLNINQKDQIEELETTVNQLVFRKDREMERLQDEIKEYQTNAHRLERERDELEREQAAMNETRQAMQSDMERQKEKGINESRQELSDKHKIKVKQMKEEFEKKIKAVEKERDGLKDNLKEVEEKKAKAQKDMNQQKKDFEIEKRSFQSHIMRLESELYHINAAYVVTPQKPEFYSDSFHQLWELIRDVAVKGFEFLPEDTKSLDSDDVRNQLFAASTIFRYHPLSSESAVSTFLRGCAIRDFLSRKTISIIRRQYFAEPTAAMRHRSGTQTMDSILDTISDVPAANSSQDLSWRLTTVDKLDRLGSHSLSTTATISTEPDQTNIVKEIWNQLHHFQSPSNQHLDAKLSEIASITIRLWSTLRKDNCQISFECSPSTGDWQGWDFVDDLVTNGSVAATSPSGIPSAQLPSKPLVLFPQISGSFNSDSASRRILHAGSALSHDSLAFREGLQEIEHIETATKEFKRKLRRGSSAQSSPVIGKRPKDWPAPHRDFN</sequence>
<comment type="caution">
    <text evidence="2">The sequence shown here is derived from an EMBL/GenBank/DDBJ whole genome shotgun (WGS) entry which is preliminary data.</text>
</comment>
<evidence type="ECO:0000313" key="3">
    <source>
        <dbReference type="Proteomes" id="UP001590950"/>
    </source>
</evidence>
<accession>A0ABR4A5K1</accession>
<protein>
    <submittedName>
        <fullName evidence="2">Uncharacterized protein</fullName>
    </submittedName>
</protein>
<reference evidence="2 3" key="1">
    <citation type="submission" date="2024-09" db="EMBL/GenBank/DDBJ databases">
        <title>Rethinking Asexuality: The Enigmatic Case of Functional Sexual Genes in Lepraria (Stereocaulaceae).</title>
        <authorList>
            <person name="Doellman M."/>
            <person name="Sun Y."/>
            <person name="Barcenas-Pena A."/>
            <person name="Lumbsch H.T."/>
            <person name="Grewe F."/>
        </authorList>
    </citation>
    <scope>NUCLEOTIDE SEQUENCE [LARGE SCALE GENOMIC DNA]</scope>
    <source>
        <strain evidence="2 3">Mercado 3170</strain>
    </source>
</reference>
<dbReference type="Proteomes" id="UP001590950">
    <property type="component" value="Unassembled WGS sequence"/>
</dbReference>